<dbReference type="SUPFAM" id="SSF103481">
    <property type="entry name" value="Multidrug resistance efflux transporter EmrE"/>
    <property type="match status" value="2"/>
</dbReference>
<feature type="transmembrane region" description="Helical" evidence="1">
    <location>
        <begin position="6"/>
        <end position="25"/>
    </location>
</feature>
<dbReference type="GO" id="GO:0016020">
    <property type="term" value="C:membrane"/>
    <property type="evidence" value="ECO:0007669"/>
    <property type="project" value="InterPro"/>
</dbReference>
<evidence type="ECO:0000313" key="3">
    <source>
        <dbReference type="EMBL" id="SEV97954.1"/>
    </source>
</evidence>
<keyword evidence="1" id="KW-0812">Transmembrane</keyword>
<keyword evidence="1" id="KW-1133">Transmembrane helix</keyword>
<dbReference type="Proteomes" id="UP000199373">
    <property type="component" value="Unassembled WGS sequence"/>
</dbReference>
<gene>
    <name evidence="3" type="ORF">SAMN04487850_1074</name>
</gene>
<feature type="domain" description="EamA" evidence="2">
    <location>
        <begin position="156"/>
        <end position="304"/>
    </location>
</feature>
<feature type="transmembrane region" description="Helical" evidence="1">
    <location>
        <begin position="287"/>
        <end position="305"/>
    </location>
</feature>
<evidence type="ECO:0000313" key="4">
    <source>
        <dbReference type="Proteomes" id="UP000199373"/>
    </source>
</evidence>
<feature type="transmembrane region" description="Helical" evidence="1">
    <location>
        <begin position="37"/>
        <end position="59"/>
    </location>
</feature>
<name>A0A1I0NA19_9BACT</name>
<evidence type="ECO:0000259" key="2">
    <source>
        <dbReference type="Pfam" id="PF00892"/>
    </source>
</evidence>
<dbReference type="RefSeq" id="WP_091900307.1">
    <property type="nucleotide sequence ID" value="NZ_FOIQ01000002.1"/>
</dbReference>
<feature type="transmembrane region" description="Helical" evidence="1">
    <location>
        <begin position="234"/>
        <end position="254"/>
    </location>
</feature>
<reference evidence="3 4" key="1">
    <citation type="submission" date="2016-10" db="EMBL/GenBank/DDBJ databases">
        <authorList>
            <person name="de Groot N.N."/>
        </authorList>
    </citation>
    <scope>NUCLEOTIDE SEQUENCE [LARGE SCALE GENOMIC DNA]</scope>
    <source>
        <strain evidence="3 4">TC2-24</strain>
    </source>
</reference>
<evidence type="ECO:0000256" key="1">
    <source>
        <dbReference type="SAM" id="Phobius"/>
    </source>
</evidence>
<dbReference type="PANTHER" id="PTHR22911">
    <property type="entry name" value="ACYL-MALONYL CONDENSING ENZYME-RELATED"/>
    <property type="match status" value="1"/>
</dbReference>
<dbReference type="Pfam" id="PF00892">
    <property type="entry name" value="EamA"/>
    <property type="match status" value="2"/>
</dbReference>
<feature type="transmembrane region" description="Helical" evidence="1">
    <location>
        <begin position="195"/>
        <end position="214"/>
    </location>
</feature>
<keyword evidence="4" id="KW-1185">Reference proteome</keyword>
<accession>A0A1I0NA19</accession>
<feature type="transmembrane region" description="Helical" evidence="1">
    <location>
        <begin position="260"/>
        <end position="280"/>
    </location>
</feature>
<sequence>MAYIGELISIGVAFSWTATALLSEFGSKRLGNLTLNVLRMGLALLFSLVLFGVVTGSVLPPGASAEASVWMLLSGLVGYVIGDFCLFQCYIIIGSRYGQLFMTLAPLSAALMAWVTLGQQMTAMSVGAMLVTLLGIAISVLGRGEHHKVSLKLPLNGVLFAVGAAVCQGVGLVLSKIGMDHYETVASVPEWLVPFSANFYRCIAGIIGFSLLLYFRDGMAPLREAMRDRKGLSVATATTIFGPFVGVGFSLMAVQYTAAGIASTLMAMTPIIILLPSYWLFHEKITWRAVLGAVISVLGVSLFFLR</sequence>
<organism evidence="3 4">
    <name type="scientific">Prevotella aff. ruminicola Tc2-24</name>
    <dbReference type="NCBI Taxonomy" id="81582"/>
    <lineage>
        <taxon>Bacteria</taxon>
        <taxon>Pseudomonadati</taxon>
        <taxon>Bacteroidota</taxon>
        <taxon>Bacteroidia</taxon>
        <taxon>Bacteroidales</taxon>
        <taxon>Prevotellaceae</taxon>
        <taxon>Prevotella</taxon>
    </lineage>
</organism>
<dbReference type="InterPro" id="IPR000620">
    <property type="entry name" value="EamA_dom"/>
</dbReference>
<feature type="transmembrane region" description="Helical" evidence="1">
    <location>
        <begin position="153"/>
        <end position="175"/>
    </location>
</feature>
<feature type="transmembrane region" description="Helical" evidence="1">
    <location>
        <begin position="100"/>
        <end position="117"/>
    </location>
</feature>
<feature type="transmembrane region" description="Helical" evidence="1">
    <location>
        <begin position="123"/>
        <end position="141"/>
    </location>
</feature>
<feature type="domain" description="EamA" evidence="2">
    <location>
        <begin position="4"/>
        <end position="140"/>
    </location>
</feature>
<dbReference type="AlphaFoldDB" id="A0A1I0NA19"/>
<keyword evidence="1" id="KW-0472">Membrane</keyword>
<protein>
    <submittedName>
        <fullName evidence="3">EamA-like transporter family protein</fullName>
    </submittedName>
</protein>
<feature type="transmembrane region" description="Helical" evidence="1">
    <location>
        <begin position="71"/>
        <end position="93"/>
    </location>
</feature>
<proteinExistence type="predicted"/>
<dbReference type="EMBL" id="FOIQ01000002">
    <property type="protein sequence ID" value="SEV97954.1"/>
    <property type="molecule type" value="Genomic_DNA"/>
</dbReference>
<dbReference type="InterPro" id="IPR037185">
    <property type="entry name" value="EmrE-like"/>
</dbReference>